<evidence type="ECO:0000256" key="1">
    <source>
        <dbReference type="ARBA" id="ARBA00009176"/>
    </source>
</evidence>
<feature type="domain" description="Inosine/uridine-preferring nucleoside hydrolase" evidence="2">
    <location>
        <begin position="5"/>
        <end position="306"/>
    </location>
</feature>
<proteinExistence type="inferred from homology"/>
<accession>A0A6H5GEP2</accession>
<dbReference type="InterPro" id="IPR001910">
    <property type="entry name" value="Inosine/uridine_hydrolase_dom"/>
</dbReference>
<organism evidence="3 4">
    <name type="scientific">Nesidiocoris tenuis</name>
    <dbReference type="NCBI Taxonomy" id="355587"/>
    <lineage>
        <taxon>Eukaryota</taxon>
        <taxon>Metazoa</taxon>
        <taxon>Ecdysozoa</taxon>
        <taxon>Arthropoda</taxon>
        <taxon>Hexapoda</taxon>
        <taxon>Insecta</taxon>
        <taxon>Pterygota</taxon>
        <taxon>Neoptera</taxon>
        <taxon>Paraneoptera</taxon>
        <taxon>Hemiptera</taxon>
        <taxon>Heteroptera</taxon>
        <taxon>Panheteroptera</taxon>
        <taxon>Cimicomorpha</taxon>
        <taxon>Miridae</taxon>
        <taxon>Dicyphina</taxon>
        <taxon>Nesidiocoris</taxon>
    </lineage>
</organism>
<keyword evidence="4" id="KW-1185">Reference proteome</keyword>
<dbReference type="InterPro" id="IPR052775">
    <property type="entry name" value="IUN_hydrolase"/>
</dbReference>
<comment type="similarity">
    <text evidence="1">Belongs to the IUNH family.</text>
</comment>
<dbReference type="Proteomes" id="UP000479000">
    <property type="component" value="Unassembled WGS sequence"/>
</dbReference>
<evidence type="ECO:0000313" key="4">
    <source>
        <dbReference type="Proteomes" id="UP000479000"/>
    </source>
</evidence>
<dbReference type="GO" id="GO:0016799">
    <property type="term" value="F:hydrolase activity, hydrolyzing N-glycosyl compounds"/>
    <property type="evidence" value="ECO:0007669"/>
    <property type="project" value="InterPro"/>
</dbReference>
<dbReference type="SUPFAM" id="SSF53590">
    <property type="entry name" value="Nucleoside hydrolase"/>
    <property type="match status" value="1"/>
</dbReference>
<gene>
    <name evidence="3" type="ORF">NTEN_LOCUS7235</name>
</gene>
<name>A0A6H5GEP2_9HEMI</name>
<reference evidence="3 4" key="1">
    <citation type="submission" date="2020-02" db="EMBL/GenBank/DDBJ databases">
        <authorList>
            <person name="Ferguson B K."/>
        </authorList>
    </citation>
    <scope>NUCLEOTIDE SEQUENCE [LARGE SCALE GENOMIC DNA]</scope>
</reference>
<evidence type="ECO:0000313" key="3">
    <source>
        <dbReference type="EMBL" id="CAB0001448.1"/>
    </source>
</evidence>
<dbReference type="AlphaFoldDB" id="A0A6H5GEP2"/>
<evidence type="ECO:0000259" key="2">
    <source>
        <dbReference type="Pfam" id="PF01156"/>
    </source>
</evidence>
<dbReference type="Gene3D" id="3.90.245.10">
    <property type="entry name" value="Ribonucleoside hydrolase-like"/>
    <property type="match status" value="1"/>
</dbReference>
<protein>
    <recommendedName>
        <fullName evidence="2">Inosine/uridine-preferring nucleoside hydrolase domain-containing protein</fullName>
    </recommendedName>
</protein>
<dbReference type="InterPro" id="IPR036452">
    <property type="entry name" value="Ribo_hydro-like"/>
</dbReference>
<dbReference type="PANTHER" id="PTHR46190:SF1">
    <property type="entry name" value="SI:CH211-201H21.5"/>
    <property type="match status" value="1"/>
</dbReference>
<dbReference type="OrthoDB" id="432381at2759"/>
<sequence length="319" mass="35094">MKKLVIIDNDGGVDDAWAIFTILQDPNIDVLALTCVFGNTDLDNVCQNNLRLVAQFNRTEIPVCKGAGMPLVPTANGSPLPDNFQYFHGRNGFGDVELESLPNIPTLCQENAFVKLNTLVTKFKGQVTLVCLGPLTNIALTMKMYPEFAANIEAAYIMGGNYTAMGNSTKRPEFNIHIDPEAADIVFRGLGSKCTLLPWETCRATKISLNWKINLEDACGPSMKFLHKIEAPLISNKIAMGFDNFVSSDVLLAVIFLKENSSIKDSVNHSLGVELAGKYTRGQLIVLDHLDDSDSLKVRIVRTACSEEYQYLIGSLKNL</sequence>
<dbReference type="EMBL" id="CADCXU010010820">
    <property type="protein sequence ID" value="CAB0001448.1"/>
    <property type="molecule type" value="Genomic_DNA"/>
</dbReference>
<dbReference type="Pfam" id="PF01156">
    <property type="entry name" value="IU_nuc_hydro"/>
    <property type="match status" value="1"/>
</dbReference>
<dbReference type="PANTHER" id="PTHR46190">
    <property type="entry name" value="SI:CH211-201H21.5-RELATED"/>
    <property type="match status" value="1"/>
</dbReference>